<dbReference type="RefSeq" id="XP_013911705.1">
    <property type="nucleotide sequence ID" value="XM_014056230.1"/>
</dbReference>
<accession>A0A6I9Y3P3</accession>
<dbReference type="InterPro" id="IPR002403">
    <property type="entry name" value="Cyt_P450_E_grp-IV"/>
</dbReference>
<evidence type="ECO:0000256" key="12">
    <source>
        <dbReference type="ARBA" id="ARBA00023221"/>
    </source>
</evidence>
<evidence type="ECO:0000313" key="18">
    <source>
        <dbReference type="RefSeq" id="XP_013911705.1"/>
    </source>
</evidence>
<organism evidence="17 18">
    <name type="scientific">Thamnophis sirtalis</name>
    <dbReference type="NCBI Taxonomy" id="35019"/>
    <lineage>
        <taxon>Eukaryota</taxon>
        <taxon>Metazoa</taxon>
        <taxon>Chordata</taxon>
        <taxon>Craniata</taxon>
        <taxon>Vertebrata</taxon>
        <taxon>Euteleostomi</taxon>
        <taxon>Lepidosauria</taxon>
        <taxon>Squamata</taxon>
        <taxon>Bifurcata</taxon>
        <taxon>Unidentata</taxon>
        <taxon>Episquamata</taxon>
        <taxon>Toxicofera</taxon>
        <taxon>Serpentes</taxon>
        <taxon>Colubroidea</taxon>
        <taxon>Colubridae</taxon>
        <taxon>Natricinae</taxon>
        <taxon>Thamnophis</taxon>
    </lineage>
</organism>
<evidence type="ECO:0000313" key="17">
    <source>
        <dbReference type="Proteomes" id="UP000504617"/>
    </source>
</evidence>
<evidence type="ECO:0000256" key="4">
    <source>
        <dbReference type="ARBA" id="ARBA00010617"/>
    </source>
</evidence>
<keyword evidence="12" id="KW-0753">Steroid metabolism</keyword>
<dbReference type="PRINTS" id="PR00465">
    <property type="entry name" value="EP450IV"/>
</dbReference>
<dbReference type="PIRSF" id="PIRSF000047">
    <property type="entry name" value="Cytochrome_CYPVIIA1"/>
    <property type="match status" value="1"/>
</dbReference>
<dbReference type="KEGG" id="tsr:106540924"/>
<dbReference type="GO" id="GO:0020037">
    <property type="term" value="F:heme binding"/>
    <property type="evidence" value="ECO:0007669"/>
    <property type="project" value="InterPro"/>
</dbReference>
<evidence type="ECO:0000256" key="13">
    <source>
        <dbReference type="PIRNR" id="PIRNR000047"/>
    </source>
</evidence>
<evidence type="ECO:0000256" key="15">
    <source>
        <dbReference type="PIRSR" id="PIRSR000047-2"/>
    </source>
</evidence>
<feature type="transmembrane region" description="Helical" evidence="16">
    <location>
        <begin position="281"/>
        <end position="303"/>
    </location>
</feature>
<protein>
    <submittedName>
        <fullName evidence="18">25-hydroxycholesterol 7-alpha-hydroxylase</fullName>
    </submittedName>
</protein>
<reference evidence="18" key="1">
    <citation type="submission" date="2025-08" db="UniProtKB">
        <authorList>
            <consortium name="RefSeq"/>
        </authorList>
    </citation>
    <scope>IDENTIFICATION</scope>
    <source>
        <tissue evidence="18">Skeletal muscle</tissue>
    </source>
</reference>
<dbReference type="Pfam" id="PF00067">
    <property type="entry name" value="p450"/>
    <property type="match status" value="1"/>
</dbReference>
<keyword evidence="7 13" id="KW-0256">Endoplasmic reticulum</keyword>
<evidence type="ECO:0000256" key="16">
    <source>
        <dbReference type="SAM" id="Phobius"/>
    </source>
</evidence>
<dbReference type="AlphaFoldDB" id="A0A6I9Y3P3"/>
<keyword evidence="10" id="KW-0443">Lipid metabolism</keyword>
<sequence>MGLLEWLPSGVYGLALATALAFGAFCAFGRRKRHPGEPPLINGWIPFLGEALNYRKNATEFLLTLSKKHGDIFTVHMAGKYITFIINPLQYPIVTKSSKYLEFSEFADQISSQAFDHPPTINEKYPDLNEHIHRNYQHLVGKSLDTLSDNMMRNLQIVFKTKFSQLVDWEMVKMHKFCFSIIFEASFKTFFGRDPYNEDYNVTDEIGEKFLKFDASFSYLALNIPITLLGPTKKIRKELINFFNPKKMEKWLDVSKVIQNRIDMLENYNLLSDYDKAAHHFAFLWASMGNTIPATFWAIYYLLRHPEAFAVVRDEIDHLLQSTGQERKPGCSIYLSREQLDNLVYLESAINETLRLCSSSMNIRKIKENFILQFEENRGVSLRKGDLFAIFPPILHMDPEIYEEPQTYKFDRYVENGKKKTTFLKQGKKLKYFLMPFGSGSSMCPGRFFAMNEIKLFVVLALVYFDMNIMEDKQLGQGKDRIGLGILLPDSDIIFRYKLRS</sequence>
<evidence type="ECO:0000256" key="8">
    <source>
        <dbReference type="ARBA" id="ARBA00023002"/>
    </source>
</evidence>
<keyword evidence="5 13" id="KW-0349">Heme</keyword>
<evidence type="ECO:0000256" key="9">
    <source>
        <dbReference type="ARBA" id="ARBA00023004"/>
    </source>
</evidence>
<evidence type="ECO:0000256" key="2">
    <source>
        <dbReference type="ARBA" id="ARBA00004586"/>
    </source>
</evidence>
<dbReference type="GO" id="GO:0005789">
    <property type="term" value="C:endoplasmic reticulum membrane"/>
    <property type="evidence" value="ECO:0007669"/>
    <property type="project" value="UniProtKB-SubCell"/>
</dbReference>
<keyword evidence="6 13" id="KW-0479">Metal-binding</keyword>
<comment type="pathway">
    <text evidence="3">Lipid metabolism; bile acid biosynthesis.</text>
</comment>
<dbReference type="GO" id="GO:0005506">
    <property type="term" value="F:iron ion binding"/>
    <property type="evidence" value="ECO:0007669"/>
    <property type="project" value="InterPro"/>
</dbReference>
<feature type="binding site" description="axial binding residue" evidence="14">
    <location>
        <position position="444"/>
    </location>
    <ligand>
        <name>heme</name>
        <dbReference type="ChEBI" id="CHEBI:30413"/>
    </ligand>
    <ligandPart>
        <name>Fe</name>
        <dbReference type="ChEBI" id="CHEBI:18248"/>
    </ligandPart>
</feature>
<feature type="transmembrane region" description="Helical" evidence="16">
    <location>
        <begin position="6"/>
        <end position="28"/>
    </location>
</feature>
<feature type="binding site" evidence="15">
    <location>
        <position position="290"/>
    </location>
    <ligand>
        <name>substrate</name>
    </ligand>
</feature>
<evidence type="ECO:0000256" key="6">
    <source>
        <dbReference type="ARBA" id="ARBA00022723"/>
    </source>
</evidence>
<dbReference type="InterPro" id="IPR024204">
    <property type="entry name" value="Cyt_P450_CYP7A1-type"/>
</dbReference>
<keyword evidence="16" id="KW-0812">Transmembrane</keyword>
<dbReference type="SUPFAM" id="SSF48264">
    <property type="entry name" value="Cytochrome P450"/>
    <property type="match status" value="1"/>
</dbReference>
<evidence type="ECO:0000256" key="1">
    <source>
        <dbReference type="ARBA" id="ARBA00001971"/>
    </source>
</evidence>
<keyword evidence="11 13" id="KW-0472">Membrane</keyword>
<name>A0A6I9Y3P3_9SAUR</name>
<comment type="similarity">
    <text evidence="4 13">Belongs to the cytochrome P450 family.</text>
</comment>
<dbReference type="OrthoDB" id="6692864at2759"/>
<evidence type="ECO:0000256" key="5">
    <source>
        <dbReference type="ARBA" id="ARBA00022617"/>
    </source>
</evidence>
<dbReference type="PANTHER" id="PTHR24304">
    <property type="entry name" value="CYTOCHROME P450 FAMILY 7"/>
    <property type="match status" value="1"/>
</dbReference>
<dbReference type="InterPro" id="IPR036396">
    <property type="entry name" value="Cyt_P450_sf"/>
</dbReference>
<evidence type="ECO:0000256" key="3">
    <source>
        <dbReference type="ARBA" id="ARBA00004860"/>
    </source>
</evidence>
<keyword evidence="16" id="KW-1133">Transmembrane helix</keyword>
<proteinExistence type="inferred from homology"/>
<dbReference type="PANTHER" id="PTHR24304:SF0">
    <property type="entry name" value="CYTOCHROME P450 7B1"/>
    <property type="match status" value="1"/>
</dbReference>
<gene>
    <name evidence="18" type="primary">LOC106540924</name>
</gene>
<dbReference type="GO" id="GO:0008396">
    <property type="term" value="F:oxysterol 7-alpha-hydroxylase activity"/>
    <property type="evidence" value="ECO:0007669"/>
    <property type="project" value="TreeGrafter"/>
</dbReference>
<evidence type="ECO:0000256" key="7">
    <source>
        <dbReference type="ARBA" id="ARBA00022824"/>
    </source>
</evidence>
<dbReference type="Proteomes" id="UP000504617">
    <property type="component" value="Unplaced"/>
</dbReference>
<comment type="subcellular location">
    <subcellularLocation>
        <location evidence="2 13">Endoplasmic reticulum membrane</location>
    </subcellularLocation>
</comment>
<evidence type="ECO:0000256" key="11">
    <source>
        <dbReference type="ARBA" id="ARBA00023136"/>
    </source>
</evidence>
<dbReference type="GO" id="GO:0006699">
    <property type="term" value="P:bile acid biosynthetic process"/>
    <property type="evidence" value="ECO:0007669"/>
    <property type="project" value="TreeGrafter"/>
</dbReference>
<evidence type="ECO:0000256" key="14">
    <source>
        <dbReference type="PIRSR" id="PIRSR000047-1"/>
    </source>
</evidence>
<keyword evidence="17" id="KW-1185">Reference proteome</keyword>
<keyword evidence="9 13" id="KW-0408">Iron</keyword>
<evidence type="ECO:0000256" key="10">
    <source>
        <dbReference type="ARBA" id="ARBA00023098"/>
    </source>
</evidence>
<dbReference type="GO" id="GO:0042632">
    <property type="term" value="P:cholesterol homeostasis"/>
    <property type="evidence" value="ECO:0007669"/>
    <property type="project" value="TreeGrafter"/>
</dbReference>
<comment type="cofactor">
    <cofactor evidence="1 13 14">
        <name>heme</name>
        <dbReference type="ChEBI" id="CHEBI:30413"/>
    </cofactor>
</comment>
<dbReference type="InterPro" id="IPR050529">
    <property type="entry name" value="CYP450_sterol_14alpha_dmase"/>
</dbReference>
<dbReference type="Gene3D" id="1.10.630.10">
    <property type="entry name" value="Cytochrome P450"/>
    <property type="match status" value="1"/>
</dbReference>
<dbReference type="GeneID" id="106540924"/>
<keyword evidence="8" id="KW-0560">Oxidoreductase</keyword>
<dbReference type="InterPro" id="IPR001128">
    <property type="entry name" value="Cyt_P450"/>
</dbReference>